<dbReference type="Proteomes" id="UP000253759">
    <property type="component" value="Unassembled WGS sequence"/>
</dbReference>
<organism evidence="1 2">
    <name type="scientific">Pelagibacterium lacus</name>
    <dbReference type="NCBI Taxonomy" id="2282655"/>
    <lineage>
        <taxon>Bacteria</taxon>
        <taxon>Pseudomonadati</taxon>
        <taxon>Pseudomonadota</taxon>
        <taxon>Alphaproteobacteria</taxon>
        <taxon>Hyphomicrobiales</taxon>
        <taxon>Devosiaceae</taxon>
        <taxon>Pelagibacterium</taxon>
    </lineage>
</organism>
<name>A0A369W821_9HYPH</name>
<gene>
    <name evidence="1" type="ORF">DVH29_06830</name>
</gene>
<keyword evidence="2" id="KW-1185">Reference proteome</keyword>
<dbReference type="EMBL" id="QQNH01000006">
    <property type="protein sequence ID" value="RDE09510.1"/>
    <property type="molecule type" value="Genomic_DNA"/>
</dbReference>
<dbReference type="AlphaFoldDB" id="A0A369W821"/>
<reference evidence="2" key="1">
    <citation type="submission" date="2018-07" db="EMBL/GenBank/DDBJ databases">
        <authorList>
            <person name="Liu B.-T."/>
            <person name="Du Z."/>
        </authorList>
    </citation>
    <scope>NUCLEOTIDE SEQUENCE [LARGE SCALE GENOMIC DNA]</scope>
    <source>
        <strain evidence="2">XYN52</strain>
    </source>
</reference>
<proteinExistence type="predicted"/>
<evidence type="ECO:0000313" key="2">
    <source>
        <dbReference type="Proteomes" id="UP000253759"/>
    </source>
</evidence>
<comment type="caution">
    <text evidence="1">The sequence shown here is derived from an EMBL/GenBank/DDBJ whole genome shotgun (WGS) entry which is preliminary data.</text>
</comment>
<accession>A0A369W821</accession>
<sequence>MFASSAAIAQDDACDSLDTAITLAVAQEYAPLVAETAGTTPEEVEFLSFMRSDNWSAVYAAVPTADPGYFFFEDVDGQNQFKDVWGGVADASERDEQIAFAEGLGAPADLAACFADHTAIIEE</sequence>
<protein>
    <submittedName>
        <fullName evidence="1">Uncharacterized protein</fullName>
    </submittedName>
</protein>
<evidence type="ECO:0000313" key="1">
    <source>
        <dbReference type="EMBL" id="RDE09510.1"/>
    </source>
</evidence>